<reference evidence="1" key="2">
    <citation type="journal article" date="2008" name="Genome Biol.">
        <title>Improved genome assembly and evidence-based global gene model set for the chordate Ciona intestinalis: new insight into intron and operon populations.</title>
        <authorList>
            <person name="Satou Y."/>
            <person name="Mineta K."/>
            <person name="Ogasawara M."/>
            <person name="Sasakura Y."/>
            <person name="Shoguchi E."/>
            <person name="Ueno K."/>
            <person name="Yamada L."/>
            <person name="Matsumoto J."/>
            <person name="Wasserscheid J."/>
            <person name="Dewar K."/>
            <person name="Wiley G.B."/>
            <person name="Macmil S.L."/>
            <person name="Roe B.A."/>
            <person name="Zeller R.W."/>
            <person name="Hastings K.E."/>
            <person name="Lemaire P."/>
            <person name="Lindquist E."/>
            <person name="Endo T."/>
            <person name="Hotta K."/>
            <person name="Inaba K."/>
        </authorList>
    </citation>
    <scope>NUCLEOTIDE SEQUENCE [LARGE SCALE GENOMIC DNA]</scope>
    <source>
        <strain evidence="1">wild type</strain>
    </source>
</reference>
<organism evidence="1 2">
    <name type="scientific">Ciona intestinalis</name>
    <name type="common">Transparent sea squirt</name>
    <name type="synonym">Ascidia intestinalis</name>
    <dbReference type="NCBI Taxonomy" id="7719"/>
    <lineage>
        <taxon>Eukaryota</taxon>
        <taxon>Metazoa</taxon>
        <taxon>Chordata</taxon>
        <taxon>Tunicata</taxon>
        <taxon>Ascidiacea</taxon>
        <taxon>Phlebobranchia</taxon>
        <taxon>Cionidae</taxon>
        <taxon>Ciona</taxon>
    </lineage>
</organism>
<dbReference type="InterPro" id="IPR003006">
    <property type="entry name" value="Ig/MHC_CS"/>
</dbReference>
<dbReference type="PANTHER" id="PTHR45889:SF5">
    <property type="entry name" value="CELL ADHESION MOLECULE 3"/>
    <property type="match status" value="1"/>
</dbReference>
<dbReference type="SUPFAM" id="SSF48726">
    <property type="entry name" value="Immunoglobulin"/>
    <property type="match status" value="1"/>
</dbReference>
<keyword evidence="2" id="KW-1185">Reference proteome</keyword>
<dbReference type="InParanoid" id="H2Y221"/>
<accession>A0A1W5B4C1</accession>
<dbReference type="Proteomes" id="UP000008144">
    <property type="component" value="Chromosome 4"/>
</dbReference>
<dbReference type="EMBL" id="EAAA01002009">
    <property type="status" value="NOT_ANNOTATED_CDS"/>
    <property type="molecule type" value="Genomic_DNA"/>
</dbReference>
<dbReference type="Gene3D" id="2.60.40.10">
    <property type="entry name" value="Immunoglobulins"/>
    <property type="match status" value="1"/>
</dbReference>
<dbReference type="InterPro" id="IPR013783">
    <property type="entry name" value="Ig-like_fold"/>
</dbReference>
<dbReference type="GeneTree" id="ENSGT00940000171333"/>
<evidence type="ECO:0000313" key="1">
    <source>
        <dbReference type="Ensembl" id="ENSCINP00000035956.1"/>
    </source>
</evidence>
<dbReference type="AlphaFoldDB" id="H2Y221"/>
<dbReference type="PROSITE" id="PS00290">
    <property type="entry name" value="IG_MHC"/>
    <property type="match status" value="1"/>
</dbReference>
<evidence type="ECO:0008006" key="3">
    <source>
        <dbReference type="Google" id="ProtNLM"/>
    </source>
</evidence>
<dbReference type="PANTHER" id="PTHR45889">
    <property type="entry name" value="IG-LIKE DOMAIN-CONTAINING PROTEIN"/>
    <property type="match status" value="1"/>
</dbReference>
<reference evidence="1" key="3">
    <citation type="submission" date="2025-08" db="UniProtKB">
        <authorList>
            <consortium name="Ensembl"/>
        </authorList>
    </citation>
    <scope>IDENTIFICATION</scope>
</reference>
<sequence length="350" mass="38870">MNITQVNTIAQENVNGLGPTSILINAASPTDDGWYQCHVGVYVSNNIVEKIGYIYLNVLVPPSDVFILAPGAIEENQLLRHNFSLVCRVERSKPAADLIFTRNGLIIPEQEHINSSGLIEEMAGTLGDLIASKDFINMNVVITTGNIDLSGSWDSDVVPYTMIHIKAQIAGTKLWESSSYLLWTLRPEHDTNAEYGCQAQHESLDGAKTAERVLKAPREDWLVIDTKPSAPVYGDNVILQLRSQLLENLFPRPVLLWTNNIGSIANGKKFFVGNKLYLRKAYQNNTVYKVQAFNALGTASTTKKLVLKKRPPGYKSSIKNRNNASTMSQGKEFLMIFVTSFAVLFSTYLL</sequence>
<reference evidence="1" key="4">
    <citation type="submission" date="2025-09" db="UniProtKB">
        <authorList>
            <consortium name="Ensembl"/>
        </authorList>
    </citation>
    <scope>IDENTIFICATION</scope>
</reference>
<dbReference type="STRING" id="7719.ENSCINP00000035956"/>
<accession>H2Y221</accession>
<reference evidence="2" key="1">
    <citation type="journal article" date="2002" name="Science">
        <title>The draft genome of Ciona intestinalis: insights into chordate and vertebrate origins.</title>
        <authorList>
            <person name="Dehal P."/>
            <person name="Satou Y."/>
            <person name="Campbell R.K."/>
            <person name="Chapman J."/>
            <person name="Degnan B."/>
            <person name="De Tomaso A."/>
            <person name="Davidson B."/>
            <person name="Di Gregorio A."/>
            <person name="Gelpke M."/>
            <person name="Goodstein D.M."/>
            <person name="Harafuji N."/>
            <person name="Hastings K.E."/>
            <person name="Ho I."/>
            <person name="Hotta K."/>
            <person name="Huang W."/>
            <person name="Kawashima T."/>
            <person name="Lemaire P."/>
            <person name="Martinez D."/>
            <person name="Meinertzhagen I.A."/>
            <person name="Necula S."/>
            <person name="Nonaka M."/>
            <person name="Putnam N."/>
            <person name="Rash S."/>
            <person name="Saiga H."/>
            <person name="Satake M."/>
            <person name="Terry A."/>
            <person name="Yamada L."/>
            <person name="Wang H.G."/>
            <person name="Awazu S."/>
            <person name="Azumi K."/>
            <person name="Boore J."/>
            <person name="Branno M."/>
            <person name="Chin-Bow S."/>
            <person name="DeSantis R."/>
            <person name="Doyle S."/>
            <person name="Francino P."/>
            <person name="Keys D.N."/>
            <person name="Haga S."/>
            <person name="Hayashi H."/>
            <person name="Hino K."/>
            <person name="Imai K.S."/>
            <person name="Inaba K."/>
            <person name="Kano S."/>
            <person name="Kobayashi K."/>
            <person name="Kobayashi M."/>
            <person name="Lee B.I."/>
            <person name="Makabe K.W."/>
            <person name="Manohar C."/>
            <person name="Matassi G."/>
            <person name="Medina M."/>
            <person name="Mochizuki Y."/>
            <person name="Mount S."/>
            <person name="Morishita T."/>
            <person name="Miura S."/>
            <person name="Nakayama A."/>
            <person name="Nishizaka S."/>
            <person name="Nomoto H."/>
            <person name="Ohta F."/>
            <person name="Oishi K."/>
            <person name="Rigoutsos I."/>
            <person name="Sano M."/>
            <person name="Sasaki A."/>
            <person name="Sasakura Y."/>
            <person name="Shoguchi E."/>
            <person name="Shin-i T."/>
            <person name="Spagnuolo A."/>
            <person name="Stainier D."/>
            <person name="Suzuki M.M."/>
            <person name="Tassy O."/>
            <person name="Takatori N."/>
            <person name="Tokuoka M."/>
            <person name="Yagi K."/>
            <person name="Yoshizaki F."/>
            <person name="Wada S."/>
            <person name="Zhang C."/>
            <person name="Hyatt P.D."/>
            <person name="Larimer F."/>
            <person name="Detter C."/>
            <person name="Doggett N."/>
            <person name="Glavina T."/>
            <person name="Hawkins T."/>
            <person name="Richardson P."/>
            <person name="Lucas S."/>
            <person name="Kohara Y."/>
            <person name="Levine M."/>
            <person name="Satoh N."/>
            <person name="Rokhsar D.S."/>
        </authorList>
    </citation>
    <scope>NUCLEOTIDE SEQUENCE [LARGE SCALE GENOMIC DNA]</scope>
</reference>
<evidence type="ECO:0000313" key="2">
    <source>
        <dbReference type="Proteomes" id="UP000008144"/>
    </source>
</evidence>
<dbReference type="GeneID" id="100182581"/>
<dbReference type="HOGENOM" id="CLU_792159_0_0_1"/>
<protein>
    <recommendedName>
        <fullName evidence="3">Ig-like domain-containing protein</fullName>
    </recommendedName>
</protein>
<dbReference type="Ensembl" id="ENSCINT00000036058.1">
    <property type="protein sequence ID" value="ENSCINP00000035956.1"/>
    <property type="gene ID" value="ENSCING00000025029.1"/>
</dbReference>
<dbReference type="OrthoDB" id="9940999at2759"/>
<dbReference type="InterPro" id="IPR036179">
    <property type="entry name" value="Ig-like_dom_sf"/>
</dbReference>
<proteinExistence type="predicted"/>
<name>H2Y221_CIOIN</name>